<evidence type="ECO:0000313" key="12">
    <source>
        <dbReference type="Proteomes" id="UP000593567"/>
    </source>
</evidence>
<feature type="coiled-coil region" evidence="8">
    <location>
        <begin position="97"/>
        <end position="147"/>
    </location>
</feature>
<comment type="caution">
    <text evidence="11">The sequence shown here is derived from an EMBL/GenBank/DDBJ whole genome shotgun (WGS) entry which is preliminary data.</text>
</comment>
<proteinExistence type="inferred from homology"/>
<evidence type="ECO:0000259" key="10">
    <source>
        <dbReference type="Pfam" id="PF18517"/>
    </source>
</evidence>
<keyword evidence="4 8" id="KW-0175">Coiled coil</keyword>
<dbReference type="PANTHER" id="PTHR15938">
    <property type="entry name" value="TBP-1 INTERACTING PROTEIN"/>
    <property type="match status" value="1"/>
</dbReference>
<dbReference type="GO" id="GO:0000709">
    <property type="term" value="P:meiotic joint molecule formation"/>
    <property type="evidence" value="ECO:0007669"/>
    <property type="project" value="TreeGrafter"/>
</dbReference>
<keyword evidence="12" id="KW-1185">Reference proteome</keyword>
<dbReference type="EMBL" id="VXIV02000176">
    <property type="protein sequence ID" value="KAF6040156.1"/>
    <property type="molecule type" value="Genomic_DNA"/>
</dbReference>
<evidence type="ECO:0000256" key="5">
    <source>
        <dbReference type="ARBA" id="ARBA00023172"/>
    </source>
</evidence>
<evidence type="ECO:0000256" key="7">
    <source>
        <dbReference type="ARBA" id="ARBA00023254"/>
    </source>
</evidence>
<evidence type="ECO:0000256" key="2">
    <source>
        <dbReference type="ARBA" id="ARBA00007922"/>
    </source>
</evidence>
<dbReference type="SUPFAM" id="SSF46785">
    <property type="entry name" value="Winged helix' DNA-binding domain"/>
    <property type="match status" value="1"/>
</dbReference>
<evidence type="ECO:0000259" key="9">
    <source>
        <dbReference type="Pfam" id="PF07106"/>
    </source>
</evidence>
<comment type="similarity">
    <text evidence="2">Belongs to the HOP2 family.</text>
</comment>
<dbReference type="InterPro" id="IPR036390">
    <property type="entry name" value="WH_DNA-bd_sf"/>
</dbReference>
<keyword evidence="6" id="KW-0539">Nucleus</keyword>
<comment type="subcellular location">
    <subcellularLocation>
        <location evidence="1">Nucleus</location>
    </subcellularLocation>
</comment>
<dbReference type="Gene3D" id="1.10.10.10">
    <property type="entry name" value="Winged helix-like DNA-binding domain superfamily/Winged helix DNA-binding domain"/>
    <property type="match status" value="1"/>
</dbReference>
<name>A0A7J7KPQ6_BUGNE</name>
<dbReference type="GO" id="GO:0120230">
    <property type="term" value="F:recombinase activator activity"/>
    <property type="evidence" value="ECO:0007669"/>
    <property type="project" value="TreeGrafter"/>
</dbReference>
<keyword evidence="7" id="KW-0469">Meiosis</keyword>
<dbReference type="Proteomes" id="UP000593567">
    <property type="component" value="Unassembled WGS sequence"/>
</dbReference>
<evidence type="ECO:0000256" key="4">
    <source>
        <dbReference type="ARBA" id="ARBA00023054"/>
    </source>
</evidence>
<dbReference type="PANTHER" id="PTHR15938:SF0">
    <property type="entry name" value="HOMOLOGOUS-PAIRING PROTEIN 2 HOMOLOG"/>
    <property type="match status" value="1"/>
</dbReference>
<dbReference type="Pfam" id="PF07106">
    <property type="entry name" value="WHD_TBPIP"/>
    <property type="match status" value="1"/>
</dbReference>
<dbReference type="OrthoDB" id="272266at2759"/>
<dbReference type="AlphaFoldDB" id="A0A7J7KPQ6"/>
<dbReference type="GO" id="GO:0003690">
    <property type="term" value="F:double-stranded DNA binding"/>
    <property type="evidence" value="ECO:0007669"/>
    <property type="project" value="TreeGrafter"/>
</dbReference>
<feature type="domain" description="Homologous-pairing protein 2 winged helix" evidence="9">
    <location>
        <begin position="10"/>
        <end position="71"/>
    </location>
</feature>
<evidence type="ECO:0000256" key="3">
    <source>
        <dbReference type="ARBA" id="ARBA00016093"/>
    </source>
</evidence>
<gene>
    <name evidence="11" type="ORF">EB796_001549</name>
</gene>
<dbReference type="Pfam" id="PF18517">
    <property type="entry name" value="LZ3wCH"/>
    <property type="match status" value="1"/>
</dbReference>
<dbReference type="GO" id="GO:0007129">
    <property type="term" value="P:homologous chromosome pairing at meiosis"/>
    <property type="evidence" value="ECO:0007669"/>
    <property type="project" value="TreeGrafter"/>
</dbReference>
<dbReference type="GO" id="GO:0000794">
    <property type="term" value="C:condensed nuclear chromosome"/>
    <property type="evidence" value="ECO:0007669"/>
    <property type="project" value="TreeGrafter"/>
</dbReference>
<organism evidence="11 12">
    <name type="scientific">Bugula neritina</name>
    <name type="common">Brown bryozoan</name>
    <name type="synonym">Sertularia neritina</name>
    <dbReference type="NCBI Taxonomy" id="10212"/>
    <lineage>
        <taxon>Eukaryota</taxon>
        <taxon>Metazoa</taxon>
        <taxon>Spiralia</taxon>
        <taxon>Lophotrochozoa</taxon>
        <taxon>Bryozoa</taxon>
        <taxon>Gymnolaemata</taxon>
        <taxon>Cheilostomatida</taxon>
        <taxon>Flustrina</taxon>
        <taxon>Buguloidea</taxon>
        <taxon>Bugulidae</taxon>
        <taxon>Bugula</taxon>
    </lineage>
</organism>
<feature type="domain" description="Leucine zipper with capping helix" evidence="10">
    <location>
        <begin position="166"/>
        <end position="207"/>
    </location>
</feature>
<dbReference type="InterPro" id="IPR010776">
    <property type="entry name" value="Hop2_WH_dom"/>
</dbReference>
<evidence type="ECO:0000313" key="11">
    <source>
        <dbReference type="EMBL" id="KAF6040156.1"/>
    </source>
</evidence>
<dbReference type="GO" id="GO:0010774">
    <property type="term" value="P:meiotic strand invasion involved in reciprocal meiotic recombination"/>
    <property type="evidence" value="ECO:0007669"/>
    <property type="project" value="TreeGrafter"/>
</dbReference>
<keyword evidence="5" id="KW-0233">DNA recombination</keyword>
<accession>A0A7J7KPQ6</accession>
<dbReference type="GO" id="GO:0120231">
    <property type="term" value="C:DNA recombinase auxiliary factor complex"/>
    <property type="evidence" value="ECO:0007669"/>
    <property type="project" value="TreeGrafter"/>
</dbReference>
<reference evidence="11" key="1">
    <citation type="submission" date="2020-06" db="EMBL/GenBank/DDBJ databases">
        <title>Draft genome of Bugula neritina, a colonial animal packing powerful symbionts and potential medicines.</title>
        <authorList>
            <person name="Rayko M."/>
        </authorList>
    </citation>
    <scope>NUCLEOTIDE SEQUENCE [LARGE SCALE GENOMIC DNA]</scope>
    <source>
        <strain evidence="11">Kwan_BN1</strain>
    </source>
</reference>
<evidence type="ECO:0000256" key="6">
    <source>
        <dbReference type="ARBA" id="ARBA00023242"/>
    </source>
</evidence>
<evidence type="ECO:0000256" key="1">
    <source>
        <dbReference type="ARBA" id="ARBA00004123"/>
    </source>
</evidence>
<evidence type="ECO:0000256" key="8">
    <source>
        <dbReference type="SAM" id="Coils"/>
    </source>
</evidence>
<dbReference type="InterPro" id="IPR036388">
    <property type="entry name" value="WH-like_DNA-bd_sf"/>
</dbReference>
<sequence length="213" mass="24193">MSKGKDNLGEAPAKILSYLEAQNRPYSAVDILNNMHKEFGKTLVTKSLDNLVEKGSVKEKSYGKQKVYVYNQENVPTADKQEMAMMEEKIEVMSKATETLQTEVNSLTQKHKKLQSNMTLCEAKADLQKITVECQDMSEKLNKLRNGAVLITKEVKNEVYSAQDLKVKAWRKRKRMAMDIVDAILEGYPKPKKTLFEDIGIETDEDCKVALPK</sequence>
<dbReference type="InterPro" id="IPR040661">
    <property type="entry name" value="LZ3wCH"/>
</dbReference>
<protein>
    <recommendedName>
        <fullName evidence="3">Homologous-pairing protein 2 homolog</fullName>
    </recommendedName>
</protein>